<keyword evidence="1" id="KW-0812">Transmembrane</keyword>
<keyword evidence="1" id="KW-0472">Membrane</keyword>
<evidence type="ECO:0000256" key="1">
    <source>
        <dbReference type="SAM" id="Phobius"/>
    </source>
</evidence>
<dbReference type="Proteomes" id="UP000075230">
    <property type="component" value="Unassembled WGS sequence"/>
</dbReference>
<name>A0A146F7L6_ASPKA</name>
<gene>
    <name evidence="2" type="ORF">RIB2604_01503170</name>
</gene>
<protein>
    <submittedName>
        <fullName evidence="2">MFS multidrug transporter</fullName>
    </submittedName>
</protein>
<reference evidence="3" key="2">
    <citation type="submission" date="2016-02" db="EMBL/GenBank/DDBJ databases">
        <title>Genome sequencing of Aspergillus luchuensis NBRC 4314.</title>
        <authorList>
            <person name="Yamada O."/>
        </authorList>
    </citation>
    <scope>NUCLEOTIDE SEQUENCE [LARGE SCALE GENOMIC DNA]</scope>
    <source>
        <strain evidence="3">RIB 2604</strain>
    </source>
</reference>
<keyword evidence="1" id="KW-1133">Transmembrane helix</keyword>
<evidence type="ECO:0000313" key="2">
    <source>
        <dbReference type="EMBL" id="GAT22284.1"/>
    </source>
</evidence>
<proteinExistence type="predicted"/>
<organism evidence="2 3">
    <name type="scientific">Aspergillus kawachii</name>
    <name type="common">White koji mold</name>
    <name type="synonym">Aspergillus awamori var. kawachi</name>
    <dbReference type="NCBI Taxonomy" id="1069201"/>
    <lineage>
        <taxon>Eukaryota</taxon>
        <taxon>Fungi</taxon>
        <taxon>Dikarya</taxon>
        <taxon>Ascomycota</taxon>
        <taxon>Pezizomycotina</taxon>
        <taxon>Eurotiomycetes</taxon>
        <taxon>Eurotiomycetidae</taxon>
        <taxon>Eurotiales</taxon>
        <taxon>Aspergillaceae</taxon>
        <taxon>Aspergillus</taxon>
        <taxon>Aspergillus subgen. Circumdati</taxon>
    </lineage>
</organism>
<dbReference type="AlphaFoldDB" id="A0A146F7L6"/>
<reference evidence="2 3" key="1">
    <citation type="journal article" date="2016" name="DNA Res.">
        <title>Genome sequence of Aspergillus luchuensis NBRC 4314.</title>
        <authorList>
            <person name="Yamada O."/>
            <person name="Machida M."/>
            <person name="Hosoyama A."/>
            <person name="Goto M."/>
            <person name="Takahashi T."/>
            <person name="Futagami T."/>
            <person name="Yamagata Y."/>
            <person name="Takeuchi M."/>
            <person name="Kobayashi T."/>
            <person name="Koike H."/>
            <person name="Abe K."/>
            <person name="Asai K."/>
            <person name="Arita M."/>
            <person name="Fujita N."/>
            <person name="Fukuda K."/>
            <person name="Higa K."/>
            <person name="Horikawa H."/>
            <person name="Ishikawa T."/>
            <person name="Jinno K."/>
            <person name="Kato Y."/>
            <person name="Kirimura K."/>
            <person name="Mizutani O."/>
            <person name="Nakasone K."/>
            <person name="Sano M."/>
            <person name="Shiraishi Y."/>
            <person name="Tsukahara M."/>
            <person name="Gomi K."/>
        </authorList>
    </citation>
    <scope>NUCLEOTIDE SEQUENCE [LARGE SCALE GENOMIC DNA]</scope>
    <source>
        <strain evidence="2 3">RIB 2604</strain>
    </source>
</reference>
<evidence type="ECO:0000313" key="3">
    <source>
        <dbReference type="Proteomes" id="UP000075230"/>
    </source>
</evidence>
<sequence>MESGGVRTASILDLIDTRSKSWSPLEYFWFVGTGYNGALVMSWGVVLLASSGHLSSSSSK</sequence>
<accession>A0A146F7L6</accession>
<dbReference type="EMBL" id="BCWF01000015">
    <property type="protein sequence ID" value="GAT22284.1"/>
    <property type="molecule type" value="Genomic_DNA"/>
</dbReference>
<feature type="transmembrane region" description="Helical" evidence="1">
    <location>
        <begin position="27"/>
        <end position="50"/>
    </location>
</feature>
<comment type="caution">
    <text evidence="2">The sequence shown here is derived from an EMBL/GenBank/DDBJ whole genome shotgun (WGS) entry which is preliminary data.</text>
</comment>